<reference evidence="2 3" key="1">
    <citation type="journal article" date="2018" name="Genome Biol. Evol.">
        <title>Multiple Roots of Fruiting Body Formation in Amoebozoa.</title>
        <authorList>
            <person name="Hillmann F."/>
            <person name="Forbes G."/>
            <person name="Novohradska S."/>
            <person name="Ferling I."/>
            <person name="Riege K."/>
            <person name="Groth M."/>
            <person name="Westermann M."/>
            <person name="Marz M."/>
            <person name="Spaller T."/>
            <person name="Winckler T."/>
            <person name="Schaap P."/>
            <person name="Glockner G."/>
        </authorList>
    </citation>
    <scope>NUCLEOTIDE SEQUENCE [LARGE SCALE GENOMIC DNA]</scope>
    <source>
        <strain evidence="2 3">Jena</strain>
    </source>
</reference>
<keyword evidence="3" id="KW-1185">Reference proteome</keyword>
<name>A0A2P6MP46_9EUKA</name>
<feature type="region of interest" description="Disordered" evidence="1">
    <location>
        <begin position="1"/>
        <end position="21"/>
    </location>
</feature>
<proteinExistence type="predicted"/>
<evidence type="ECO:0000313" key="3">
    <source>
        <dbReference type="Proteomes" id="UP000241769"/>
    </source>
</evidence>
<dbReference type="Proteomes" id="UP000241769">
    <property type="component" value="Unassembled WGS sequence"/>
</dbReference>
<dbReference type="AlphaFoldDB" id="A0A2P6MP46"/>
<evidence type="ECO:0000313" key="2">
    <source>
        <dbReference type="EMBL" id="PRP73488.1"/>
    </source>
</evidence>
<organism evidence="2 3">
    <name type="scientific">Planoprotostelium fungivorum</name>
    <dbReference type="NCBI Taxonomy" id="1890364"/>
    <lineage>
        <taxon>Eukaryota</taxon>
        <taxon>Amoebozoa</taxon>
        <taxon>Evosea</taxon>
        <taxon>Variosea</taxon>
        <taxon>Cavosteliida</taxon>
        <taxon>Cavosteliaceae</taxon>
        <taxon>Planoprotostelium</taxon>
    </lineage>
</organism>
<protein>
    <submittedName>
        <fullName evidence="2">Uncharacterized protein</fullName>
    </submittedName>
</protein>
<evidence type="ECO:0000256" key="1">
    <source>
        <dbReference type="SAM" id="MobiDB-lite"/>
    </source>
</evidence>
<dbReference type="InParanoid" id="A0A2P6MP46"/>
<gene>
    <name evidence="2" type="ORF">PROFUN_02497</name>
</gene>
<dbReference type="EMBL" id="MDYQ01000599">
    <property type="protein sequence ID" value="PRP73488.1"/>
    <property type="molecule type" value="Genomic_DNA"/>
</dbReference>
<sequence>MVPPVNTWEHQGQRRGWCNPRDQLQITGPAPTSMKLQQPHIQWRSETQERLTGTVQRTEISLAYR</sequence>
<accession>A0A2P6MP46</accession>
<comment type="caution">
    <text evidence="2">The sequence shown here is derived from an EMBL/GenBank/DDBJ whole genome shotgun (WGS) entry which is preliminary data.</text>
</comment>